<feature type="transmembrane region" description="Helical" evidence="1">
    <location>
        <begin position="7"/>
        <end position="22"/>
    </location>
</feature>
<comment type="caution">
    <text evidence="2">The sequence shown here is derived from an EMBL/GenBank/DDBJ whole genome shotgun (WGS) entry which is preliminary data.</text>
</comment>
<feature type="transmembrane region" description="Helical" evidence="1">
    <location>
        <begin position="53"/>
        <end position="71"/>
    </location>
</feature>
<keyword evidence="1" id="KW-1133">Transmembrane helix</keyword>
<evidence type="ECO:0000313" key="3">
    <source>
        <dbReference type="Proteomes" id="UP000326903"/>
    </source>
</evidence>
<name>A0A5J5IPC1_9BACT</name>
<accession>A0A5J5IPC1</accession>
<proteinExistence type="predicted"/>
<dbReference type="EMBL" id="VYQF01000001">
    <property type="protein sequence ID" value="KAA9041814.1"/>
    <property type="molecule type" value="Genomic_DNA"/>
</dbReference>
<protein>
    <submittedName>
        <fullName evidence="2">Rod shape-determining protein MreD</fullName>
    </submittedName>
</protein>
<reference evidence="2 3" key="1">
    <citation type="submission" date="2019-09" db="EMBL/GenBank/DDBJ databases">
        <title>Draft genome sequence of Ginsengibacter sp. BR5-29.</title>
        <authorList>
            <person name="Im W.-T."/>
        </authorList>
    </citation>
    <scope>NUCLEOTIDE SEQUENCE [LARGE SCALE GENOMIC DNA]</scope>
    <source>
        <strain evidence="2 3">BR5-29</strain>
    </source>
</reference>
<feature type="transmembrane region" description="Helical" evidence="1">
    <location>
        <begin position="28"/>
        <end position="46"/>
    </location>
</feature>
<dbReference type="AlphaFoldDB" id="A0A5J5IPC1"/>
<feature type="transmembrane region" description="Helical" evidence="1">
    <location>
        <begin position="115"/>
        <end position="135"/>
    </location>
</feature>
<organism evidence="2 3">
    <name type="scientific">Ginsengibacter hankyongi</name>
    <dbReference type="NCBI Taxonomy" id="2607284"/>
    <lineage>
        <taxon>Bacteria</taxon>
        <taxon>Pseudomonadati</taxon>
        <taxon>Bacteroidota</taxon>
        <taxon>Chitinophagia</taxon>
        <taxon>Chitinophagales</taxon>
        <taxon>Chitinophagaceae</taxon>
        <taxon>Ginsengibacter</taxon>
    </lineage>
</organism>
<keyword evidence="3" id="KW-1185">Reference proteome</keyword>
<keyword evidence="1" id="KW-0472">Membrane</keyword>
<evidence type="ECO:0000256" key="1">
    <source>
        <dbReference type="SAM" id="Phobius"/>
    </source>
</evidence>
<dbReference type="RefSeq" id="WP_150413943.1">
    <property type="nucleotide sequence ID" value="NZ_VYQF01000001.1"/>
</dbReference>
<feature type="transmembrane region" description="Helical" evidence="1">
    <location>
        <begin position="141"/>
        <end position="167"/>
    </location>
</feature>
<evidence type="ECO:0000313" key="2">
    <source>
        <dbReference type="EMBL" id="KAA9041814.1"/>
    </source>
</evidence>
<keyword evidence="1" id="KW-0812">Transmembrane</keyword>
<sequence length="177" mass="20578">MSSLLKNIIRFSFFILVQVYVLNQVPPLHHLVTPYVYFLFILWLPFKIGRRALMLLAFAIGFCLDCFMKTYGLHTAPCVLIAYLRPFLINLLISQEGAESNYNEPSIKSMGFTPYFTYVAILTLLHHFLLFFLQALQMGGYFYFILKTLLSSAISLLLILLTELLFVRKQRFRTNTV</sequence>
<dbReference type="Proteomes" id="UP000326903">
    <property type="component" value="Unassembled WGS sequence"/>
</dbReference>
<gene>
    <name evidence="2" type="ORF">FW778_07295</name>
</gene>